<dbReference type="GO" id="GO:0030686">
    <property type="term" value="C:90S preribosome"/>
    <property type="evidence" value="ECO:0007669"/>
    <property type="project" value="TreeGrafter"/>
</dbReference>
<proteinExistence type="inferred from homology"/>
<keyword evidence="4 10" id="KW-0819">tRNA processing</keyword>
<keyword evidence="3 10" id="KW-0808">Transferase</keyword>
<evidence type="ECO:0000256" key="6">
    <source>
        <dbReference type="ARBA" id="ARBA00022840"/>
    </source>
</evidence>
<dbReference type="GO" id="GO:1904812">
    <property type="term" value="P:rRNA acetylation involved in maturation of SSU-rRNA"/>
    <property type="evidence" value="ECO:0007669"/>
    <property type="project" value="InterPro"/>
</dbReference>
<keyword evidence="7 10" id="KW-0539">Nucleus</keyword>
<feature type="binding site" evidence="10">
    <location>
        <position position="723"/>
    </location>
    <ligand>
        <name>acetyl-CoA</name>
        <dbReference type="ChEBI" id="CHEBI:57288"/>
    </ligand>
</feature>
<keyword evidence="8 10" id="KW-0012">Acyltransferase</keyword>
<dbReference type="InterPro" id="IPR016181">
    <property type="entry name" value="Acyl_CoA_acyltransferase"/>
</dbReference>
<comment type="similarity">
    <text evidence="10">Belongs to the RNA cytidine acetyltransferase family. NAT10 subfamily.</text>
</comment>
<dbReference type="Proteomes" id="UP000695007">
    <property type="component" value="Unplaced"/>
</dbReference>
<evidence type="ECO:0000313" key="17">
    <source>
        <dbReference type="RefSeq" id="XP_011503163.1"/>
    </source>
</evidence>
<dbReference type="GO" id="GO:0051391">
    <property type="term" value="P:tRNA acetylation"/>
    <property type="evidence" value="ECO:0007669"/>
    <property type="project" value="UniProtKB-UniRule"/>
</dbReference>
<evidence type="ECO:0000256" key="3">
    <source>
        <dbReference type="ARBA" id="ARBA00022679"/>
    </source>
</evidence>
<dbReference type="Gene3D" id="3.40.50.300">
    <property type="entry name" value="P-loop containing nucleotide triphosphate hydrolases"/>
    <property type="match status" value="1"/>
</dbReference>
<evidence type="ECO:0000256" key="11">
    <source>
        <dbReference type="SAM" id="MobiDB-lite"/>
    </source>
</evidence>
<dbReference type="InterPro" id="IPR000182">
    <property type="entry name" value="GNAT_dom"/>
</dbReference>
<sequence length="1030" mass="117347">MVRKKIDNRIRLLIEDGVNCGHRTMFIVIGEKAKDQIVLLHHILLKSTVKAQPTVLWCYKKDLGFSSHRKKRMKSLQKKAKSGRLNFNEDDPFDLFILSTKIRYCYYNETHKILGNTYDICILQDFEALTPNLLARTLETVKGGGIIIFLLQSMNSLKQMYTMNMDVHQRFRTEAHQDVVCRFNERFLLSLASCQRCLVVDDQLQVLPISSHNLNIQVNKAVNAVDTTLEVLKTSLQDTQPVGAIVNCCKTSDQAQALLKFIEAISEKTLRSTISLTAARGRGKSATLGLAIAGAIAFGYSNIYITSPSPENLKTLFEFISKGFEALNYQEHTDYEFFQSTNPEFNQATIRVNIFRDHRQTIQYIHPADAKEKISLAELLVIDEAAAIPLPYVKAMLGPYLIFMASTINGYEGTGRSLTLKLLQQLRTQTIPRNSANKQDKNSILKATRERELQELTLEEPIRYKSGDNIEKWLCDLLCLDTTLDIDSVLSGCPTPDDCQLYYINRDTLFSYHKASELFLQRLMSLCVSSHYKNSPNDLQMMSDAPAHHLFCLLGPIHPDQKSLPEILVVLQVCLEGQINKSTISDGLGRGRRAAGDLIPWTVAQQFQDEDFPSLSGVRIVRIATHPDYQRMGYGSRAIDLLRQYYQFCIPNLEADDTELQFLNISQASQVQDSKVNLLEETIIPKTSLPPLLLKLSERRPENLDYIGVSFGVTESLLKFWKRAKFIPVYLRQTPNEITGENSCIMLSSLHDTSDDWLVAYWKDFRRRFITLLSSSFRNYNPSLALAILTNNNIKLPAENIDKNILDVYFTSYDIGRLEKYSNNMADYHLIMDLVPPLARLYYFNLMGKLHFSPVQSAIILSLGLQHKNVDQIVEELNKSSTNDANTLVSSQVLGLFNRIISKSTKYFNEIIKNNVGNSFKKIKDVSENIEINLENQANLYKELDIADKELKKKQEKELAKLKHSCLQQYAIKGSESEWSDALKSSKNSKNLVSVKSFKKQIVSNEENLSFQEKSSVHKKKGKKRKYSLQ</sequence>
<evidence type="ECO:0000256" key="5">
    <source>
        <dbReference type="ARBA" id="ARBA00022741"/>
    </source>
</evidence>
<dbReference type="InterPro" id="IPR013562">
    <property type="entry name" value="TmcA/NAT10_N"/>
</dbReference>
<keyword evidence="6 10" id="KW-0067">ATP-binding</keyword>
<dbReference type="InterPro" id="IPR033688">
    <property type="entry name" value="NAT10"/>
</dbReference>
<comment type="subcellular location">
    <subcellularLocation>
        <location evidence="1 10">Nucleus</location>
        <location evidence="1 10">Nucleolus</location>
    </subcellularLocation>
</comment>
<dbReference type="GO" id="GO:0005730">
    <property type="term" value="C:nucleolus"/>
    <property type="evidence" value="ECO:0007669"/>
    <property type="project" value="UniProtKB-SubCell"/>
</dbReference>
<organism evidence="16 17">
    <name type="scientific">Ceratosolen solmsi marchali</name>
    <dbReference type="NCBI Taxonomy" id="326594"/>
    <lineage>
        <taxon>Eukaryota</taxon>
        <taxon>Metazoa</taxon>
        <taxon>Ecdysozoa</taxon>
        <taxon>Arthropoda</taxon>
        <taxon>Hexapoda</taxon>
        <taxon>Insecta</taxon>
        <taxon>Pterygota</taxon>
        <taxon>Neoptera</taxon>
        <taxon>Endopterygota</taxon>
        <taxon>Hymenoptera</taxon>
        <taxon>Apocrita</taxon>
        <taxon>Proctotrupomorpha</taxon>
        <taxon>Chalcidoidea</taxon>
        <taxon>Agaonidae</taxon>
        <taxon>Agaoninae</taxon>
        <taxon>Ceratosolen</taxon>
    </lineage>
</organism>
<dbReference type="GO" id="GO:0005524">
    <property type="term" value="F:ATP binding"/>
    <property type="evidence" value="ECO:0007669"/>
    <property type="project" value="UniProtKB-UniRule"/>
</dbReference>
<evidence type="ECO:0000256" key="9">
    <source>
        <dbReference type="ARBA" id="ARBA00068357"/>
    </source>
</evidence>
<evidence type="ECO:0000256" key="4">
    <source>
        <dbReference type="ARBA" id="ARBA00022694"/>
    </source>
</evidence>
<dbReference type="Gene3D" id="3.40.630.30">
    <property type="match status" value="1"/>
</dbReference>
<dbReference type="GO" id="GO:0000049">
    <property type="term" value="F:tRNA binding"/>
    <property type="evidence" value="ECO:0007669"/>
    <property type="project" value="TreeGrafter"/>
</dbReference>
<comment type="function">
    <text evidence="10">RNA cytidine acetyltransferase with specificity toward both 18S rRNA and tRNAs. Catalyzes the formation of N(4)-acetylcytidine (ac4C) in 18S rRNA. Required for early nucleolar cleavages of precursor rRNA at sites A0, A1 and A2 during 18S rRNA synthesis. Catalyzes the formation of ac4C in serine and leucine tRNAs. Requires a tRNA-binding adapter protein for full tRNA acetyltransferase activity but not for 18S rRNA acetylation.</text>
</comment>
<feature type="binding site" evidence="10">
    <location>
        <begin position="630"/>
        <end position="636"/>
    </location>
    <ligand>
        <name>acetyl-CoA</name>
        <dbReference type="ChEBI" id="CHEBI:57288"/>
    </ligand>
</feature>
<evidence type="ECO:0000259" key="14">
    <source>
        <dbReference type="Pfam" id="PF13718"/>
    </source>
</evidence>
<dbReference type="GeneID" id="105366418"/>
<comment type="catalytic activity">
    <reaction evidence="10">
        <text>a cytidine in 18S rRNA + acetyl-CoA + ATP + H2O = an N(4)-acetylcytidine in 18S rRNA + ADP + phosphate + CoA + H(+)</text>
        <dbReference type="Rhea" id="RHEA:51424"/>
        <dbReference type="Rhea" id="RHEA-COMP:13575"/>
        <dbReference type="Rhea" id="RHEA-COMP:13576"/>
        <dbReference type="ChEBI" id="CHEBI:15377"/>
        <dbReference type="ChEBI" id="CHEBI:15378"/>
        <dbReference type="ChEBI" id="CHEBI:30616"/>
        <dbReference type="ChEBI" id="CHEBI:43474"/>
        <dbReference type="ChEBI" id="CHEBI:57287"/>
        <dbReference type="ChEBI" id="CHEBI:57288"/>
        <dbReference type="ChEBI" id="CHEBI:74900"/>
        <dbReference type="ChEBI" id="CHEBI:82748"/>
        <dbReference type="ChEBI" id="CHEBI:456216"/>
    </reaction>
</comment>
<evidence type="ECO:0000256" key="10">
    <source>
        <dbReference type="HAMAP-Rule" id="MF_03211"/>
    </source>
</evidence>
<dbReference type="InterPro" id="IPR007807">
    <property type="entry name" value="TcmA/NAT10_helicase"/>
</dbReference>
<feature type="binding site" evidence="10">
    <location>
        <begin position="623"/>
        <end position="625"/>
    </location>
    <ligand>
        <name>acetyl-CoA</name>
        <dbReference type="ChEBI" id="CHEBI:57288"/>
    </ligand>
</feature>
<feature type="domain" description="N-acetyltransferase" evidence="14">
    <location>
        <begin position="522"/>
        <end position="750"/>
    </location>
</feature>
<evidence type="ECO:0000313" key="16">
    <source>
        <dbReference type="Proteomes" id="UP000695007"/>
    </source>
</evidence>
<dbReference type="AlphaFoldDB" id="A0AAJ6YS09"/>
<protein>
    <recommendedName>
        <fullName evidence="9 10">RNA cytidine acetyltransferase</fullName>
        <ecNumber evidence="10">2.3.1.-</ecNumber>
    </recommendedName>
    <alternativeName>
        <fullName evidence="10">18S rRNA cytosine acetyltransferase</fullName>
    </alternativeName>
</protein>
<dbReference type="GO" id="GO:1990883">
    <property type="term" value="F:18S rRNA cytidine N-acetyltransferase activity"/>
    <property type="evidence" value="ECO:0007669"/>
    <property type="project" value="TreeGrafter"/>
</dbReference>
<dbReference type="SUPFAM" id="SSF55729">
    <property type="entry name" value="Acyl-CoA N-acyltransferases (Nat)"/>
    <property type="match status" value="1"/>
</dbReference>
<evidence type="ECO:0000259" key="15">
    <source>
        <dbReference type="Pfam" id="PF13725"/>
    </source>
</evidence>
<reference evidence="17" key="1">
    <citation type="submission" date="2025-08" db="UniProtKB">
        <authorList>
            <consortium name="RefSeq"/>
        </authorList>
    </citation>
    <scope>IDENTIFICATION</scope>
</reference>
<feature type="binding site" evidence="10">
    <location>
        <begin position="281"/>
        <end position="290"/>
    </location>
    <ligand>
        <name>ATP</name>
        <dbReference type="ChEBI" id="CHEBI:30616"/>
    </ligand>
</feature>
<dbReference type="PANTHER" id="PTHR10925">
    <property type="entry name" value="N-ACETYLTRANSFERASE 10"/>
    <property type="match status" value="1"/>
</dbReference>
<dbReference type="InterPro" id="IPR027992">
    <property type="entry name" value="tRNA_bind_dom"/>
</dbReference>
<dbReference type="EC" id="2.3.1.-" evidence="10"/>
<dbReference type="InterPro" id="IPR032672">
    <property type="entry name" value="TmcA/NAT10/Kre33"/>
</dbReference>
<evidence type="ECO:0000256" key="8">
    <source>
        <dbReference type="ARBA" id="ARBA00023315"/>
    </source>
</evidence>
<dbReference type="Pfam" id="PF13725">
    <property type="entry name" value="tRNA_bind_2"/>
    <property type="match status" value="1"/>
</dbReference>
<keyword evidence="16" id="KW-1185">Reference proteome</keyword>
<feature type="region of interest" description="Disordered" evidence="11">
    <location>
        <begin position="1007"/>
        <end position="1030"/>
    </location>
</feature>
<evidence type="ECO:0000259" key="13">
    <source>
        <dbReference type="Pfam" id="PF08351"/>
    </source>
</evidence>
<dbReference type="PANTHER" id="PTHR10925:SF5">
    <property type="entry name" value="RNA CYTIDINE ACETYLTRANSFERASE"/>
    <property type="match status" value="1"/>
</dbReference>
<accession>A0AAJ6YS09</accession>
<dbReference type="HAMAP" id="MF_03211">
    <property type="entry name" value="RNA_acetyltr_Nat10"/>
    <property type="match status" value="1"/>
</dbReference>
<comment type="catalytic activity">
    <reaction evidence="10">
        <text>a cytidine in tRNA + acetyl-CoA + ATP + H2O = an N(4)-acetylcytidine in tRNA + ADP + phosphate + CoA + H(+)</text>
        <dbReference type="Rhea" id="RHEA:53876"/>
        <dbReference type="Rhea" id="RHEA-COMP:13670"/>
        <dbReference type="Rhea" id="RHEA-COMP:13671"/>
        <dbReference type="ChEBI" id="CHEBI:15377"/>
        <dbReference type="ChEBI" id="CHEBI:15378"/>
        <dbReference type="ChEBI" id="CHEBI:30616"/>
        <dbReference type="ChEBI" id="CHEBI:43474"/>
        <dbReference type="ChEBI" id="CHEBI:57287"/>
        <dbReference type="ChEBI" id="CHEBI:57288"/>
        <dbReference type="ChEBI" id="CHEBI:74900"/>
        <dbReference type="ChEBI" id="CHEBI:82748"/>
        <dbReference type="ChEBI" id="CHEBI:456216"/>
    </reaction>
</comment>
<feature type="domain" description="TmcA/NAT10 N-terminal" evidence="13">
    <location>
        <begin position="9"/>
        <end position="201"/>
    </location>
</feature>
<dbReference type="RefSeq" id="XP_011503163.1">
    <property type="nucleotide sequence ID" value="XM_011504861.1"/>
</dbReference>
<dbReference type="InterPro" id="IPR027417">
    <property type="entry name" value="P-loop_NTPase"/>
</dbReference>
<feature type="domain" description="TcmA/NAT10 helicase" evidence="12">
    <location>
        <begin position="276"/>
        <end position="481"/>
    </location>
</feature>
<dbReference type="Pfam" id="PF13718">
    <property type="entry name" value="GNAT_acetyltr_2"/>
    <property type="match status" value="1"/>
</dbReference>
<dbReference type="CDD" id="cd04301">
    <property type="entry name" value="NAT_SF"/>
    <property type="match status" value="1"/>
</dbReference>
<dbReference type="Gene3D" id="3.40.50.11040">
    <property type="match status" value="1"/>
</dbReference>
<feature type="domain" description="Possible tRNA binding" evidence="15">
    <location>
        <begin position="757"/>
        <end position="982"/>
    </location>
</feature>
<evidence type="ECO:0000259" key="12">
    <source>
        <dbReference type="Pfam" id="PF05127"/>
    </source>
</evidence>
<dbReference type="FunFam" id="3.40.50.300:FF:002218">
    <property type="entry name" value="tRNA(Met) cytidine acetyltransferase TmcA"/>
    <property type="match status" value="1"/>
</dbReference>
<evidence type="ECO:0000256" key="2">
    <source>
        <dbReference type="ARBA" id="ARBA00022552"/>
    </source>
</evidence>
<gene>
    <name evidence="17" type="primary">LOC105366418</name>
</gene>
<dbReference type="Pfam" id="PF08351">
    <property type="entry name" value="TmcA_N"/>
    <property type="match status" value="1"/>
</dbReference>
<name>A0AAJ6YS09_9HYME</name>
<feature type="binding site" evidence="10">
    <location>
        <position position="463"/>
    </location>
    <ligand>
        <name>ATP</name>
        <dbReference type="ChEBI" id="CHEBI:30616"/>
    </ligand>
</feature>
<keyword evidence="2 10" id="KW-0698">rRNA processing</keyword>
<keyword evidence="5 10" id="KW-0547">Nucleotide-binding</keyword>
<evidence type="ECO:0000256" key="7">
    <source>
        <dbReference type="ARBA" id="ARBA00023242"/>
    </source>
</evidence>
<feature type="compositionally biased region" description="Basic residues" evidence="11">
    <location>
        <begin position="1017"/>
        <end position="1030"/>
    </location>
</feature>
<dbReference type="KEGG" id="csol:105366418"/>
<evidence type="ECO:0000256" key="1">
    <source>
        <dbReference type="ARBA" id="ARBA00004604"/>
    </source>
</evidence>
<dbReference type="Pfam" id="PF05127">
    <property type="entry name" value="NAT10_TcmA_helicase"/>
    <property type="match status" value="1"/>
</dbReference>